<gene>
    <name evidence="2" type="ORF">HNP98_000584</name>
</gene>
<feature type="transmembrane region" description="Helical" evidence="1">
    <location>
        <begin position="103"/>
        <end position="123"/>
    </location>
</feature>
<organism evidence="2 3">
    <name type="scientific">Hymenobacter caeli</name>
    <dbReference type="NCBI Taxonomy" id="2735894"/>
    <lineage>
        <taxon>Bacteria</taxon>
        <taxon>Pseudomonadati</taxon>
        <taxon>Bacteroidota</taxon>
        <taxon>Cytophagia</taxon>
        <taxon>Cytophagales</taxon>
        <taxon>Hymenobacteraceae</taxon>
        <taxon>Hymenobacter</taxon>
    </lineage>
</organism>
<protein>
    <recommendedName>
        <fullName evidence="4">Signal peptidase I</fullName>
    </recommendedName>
</protein>
<comment type="caution">
    <text evidence="2">The sequence shown here is derived from an EMBL/GenBank/DDBJ whole genome shotgun (WGS) entry which is preliminary data.</text>
</comment>
<name>A0ABX2FMU1_9BACT</name>
<dbReference type="RefSeq" id="WP_173808549.1">
    <property type="nucleotide sequence ID" value="NZ_JBHTOE010000002.1"/>
</dbReference>
<dbReference type="Proteomes" id="UP000779507">
    <property type="component" value="Unassembled WGS sequence"/>
</dbReference>
<reference evidence="2 3" key="1">
    <citation type="submission" date="2020-05" db="EMBL/GenBank/DDBJ databases">
        <title>Genomic Encyclopedia of Type Strains, Phase IV (KMG-V): Genome sequencing to study the core and pangenomes of soil and plant-associated prokaryotes.</title>
        <authorList>
            <person name="Whitman W."/>
        </authorList>
    </citation>
    <scope>NUCLEOTIDE SEQUENCE [LARGE SCALE GENOMIC DNA]</scope>
    <source>
        <strain evidence="2 3">9A</strain>
    </source>
</reference>
<evidence type="ECO:0000313" key="3">
    <source>
        <dbReference type="Proteomes" id="UP000779507"/>
    </source>
</evidence>
<keyword evidence="1" id="KW-0472">Membrane</keyword>
<keyword evidence="1" id="KW-1133">Transmembrane helix</keyword>
<feature type="transmembrane region" description="Helical" evidence="1">
    <location>
        <begin position="6"/>
        <end position="34"/>
    </location>
</feature>
<proteinExistence type="predicted"/>
<dbReference type="InterPro" id="IPR043739">
    <property type="entry name" value="DUF5684"/>
</dbReference>
<evidence type="ECO:0000313" key="2">
    <source>
        <dbReference type="EMBL" id="NRT17777.1"/>
    </source>
</evidence>
<keyword evidence="3" id="KW-1185">Reference proteome</keyword>
<accession>A0ABX2FMU1</accession>
<dbReference type="EMBL" id="JABSNP010000002">
    <property type="protein sequence ID" value="NRT17777.1"/>
    <property type="molecule type" value="Genomic_DNA"/>
</dbReference>
<evidence type="ECO:0000256" key="1">
    <source>
        <dbReference type="SAM" id="Phobius"/>
    </source>
</evidence>
<feature type="transmembrane region" description="Helical" evidence="1">
    <location>
        <begin position="71"/>
        <end position="91"/>
    </location>
</feature>
<keyword evidence="1" id="KW-0812">Transmembrane</keyword>
<sequence length="142" mass="15728">MHSQLLVLFGSFFGALFGLVFGLLYLAFIGAVVYGMWKTYEKAGKPGWACLIPIYNLVILHEIVGRETVKLLFLFIPFVNLYFIITLYVSLAKSFGKRETGEIILSIFFWPFYLGLGDARYVGPSEGPGTAASSFGTAPTSY</sequence>
<feature type="transmembrane region" description="Helical" evidence="1">
    <location>
        <begin position="46"/>
        <end position="65"/>
    </location>
</feature>
<dbReference type="Pfam" id="PF18936">
    <property type="entry name" value="DUF5684"/>
    <property type="match status" value="1"/>
</dbReference>
<evidence type="ECO:0008006" key="4">
    <source>
        <dbReference type="Google" id="ProtNLM"/>
    </source>
</evidence>